<comment type="caution">
    <text evidence="2">The sequence shown here is derived from an EMBL/GenBank/DDBJ whole genome shotgun (WGS) entry which is preliminary data.</text>
</comment>
<keyword evidence="3" id="KW-1185">Reference proteome</keyword>
<evidence type="ECO:0000256" key="1">
    <source>
        <dbReference type="SAM" id="MobiDB-lite"/>
    </source>
</evidence>
<protein>
    <submittedName>
        <fullName evidence="2">Uncharacterized protein</fullName>
    </submittedName>
</protein>
<dbReference type="Proteomes" id="UP000249056">
    <property type="component" value="Unassembled WGS sequence"/>
</dbReference>
<evidence type="ECO:0000313" key="3">
    <source>
        <dbReference type="Proteomes" id="UP000249056"/>
    </source>
</evidence>
<reference evidence="2 3" key="1">
    <citation type="submission" date="2018-06" db="EMBL/GenBank/DDBJ databases">
        <title>Genome Sequence of the Brown Rot Fungal Pathogen Monilinia fructigena.</title>
        <authorList>
            <person name="Landi L."/>
            <person name="De Miccolis Angelini R.M."/>
            <person name="Pollastro S."/>
            <person name="Abate D."/>
            <person name="Faretra F."/>
            <person name="Romanazzi G."/>
        </authorList>
    </citation>
    <scope>NUCLEOTIDE SEQUENCE [LARGE SCALE GENOMIC DNA]</scope>
    <source>
        <strain evidence="2 3">Mfrg269</strain>
    </source>
</reference>
<dbReference type="AlphaFoldDB" id="A0A395IIF8"/>
<proteinExistence type="predicted"/>
<sequence length="104" mass="11615">MSDDEDVQVEKSKEADVAAQINRTKRPAENKVDTPKATEKDGAQKLAPEPASKDWGSDDDDDEDSDSDGGSDNDDDDSLLLMNWYSRRTIVQLPRQLLIHLVQD</sequence>
<feature type="compositionally biased region" description="Basic and acidic residues" evidence="1">
    <location>
        <begin position="26"/>
        <end position="43"/>
    </location>
</feature>
<accession>A0A395IIF8</accession>
<gene>
    <name evidence="2" type="ORF">DID88_000732</name>
</gene>
<organism evidence="2 3">
    <name type="scientific">Monilinia fructigena</name>
    <dbReference type="NCBI Taxonomy" id="38457"/>
    <lineage>
        <taxon>Eukaryota</taxon>
        <taxon>Fungi</taxon>
        <taxon>Dikarya</taxon>
        <taxon>Ascomycota</taxon>
        <taxon>Pezizomycotina</taxon>
        <taxon>Leotiomycetes</taxon>
        <taxon>Helotiales</taxon>
        <taxon>Sclerotiniaceae</taxon>
        <taxon>Monilinia</taxon>
    </lineage>
</organism>
<dbReference type="EMBL" id="QKRW01000044">
    <property type="protein sequence ID" value="RAL60107.1"/>
    <property type="molecule type" value="Genomic_DNA"/>
</dbReference>
<evidence type="ECO:0000313" key="2">
    <source>
        <dbReference type="EMBL" id="RAL60107.1"/>
    </source>
</evidence>
<name>A0A395IIF8_9HELO</name>
<feature type="compositionally biased region" description="Acidic residues" evidence="1">
    <location>
        <begin position="57"/>
        <end position="78"/>
    </location>
</feature>
<feature type="region of interest" description="Disordered" evidence="1">
    <location>
        <begin position="1"/>
        <end position="78"/>
    </location>
</feature>